<accession>A0AAI8XQW5</accession>
<proteinExistence type="predicted"/>
<dbReference type="EMBL" id="AP027452">
    <property type="protein sequence ID" value="BDY31437.1"/>
    <property type="molecule type" value="Genomic_DNA"/>
</dbReference>
<name>A0AAI8XQW5_MYCME</name>
<dbReference type="AlphaFoldDB" id="A0AAI8XQW5"/>
<sequence>MSIKELRTYVIDCEEPCADCKRSLTIQATDVDDAAWQAEKQGWAAQVGRFDGDDDTTSLCPEHFAVAWRRWKELSYHPHWVKCHPNLP</sequence>
<evidence type="ECO:0000313" key="2">
    <source>
        <dbReference type="Proteomes" id="UP001241092"/>
    </source>
</evidence>
<dbReference type="Proteomes" id="UP001241092">
    <property type="component" value="Chromosome"/>
</dbReference>
<gene>
    <name evidence="1" type="ORF">hbim_05389</name>
</gene>
<reference evidence="1" key="1">
    <citation type="submission" date="2023-03" db="EMBL/GenBank/DDBJ databases">
        <title>Draft genome sequence of a Mycolicibacterium mageritense strain H4_3_1 isolated from a hybrid biological-inorganic system reactor.</title>
        <authorList>
            <person name="Feng X."/>
            <person name="Kazama D."/>
            <person name="Sato K."/>
            <person name="Kobayashi H."/>
        </authorList>
    </citation>
    <scope>NUCLEOTIDE SEQUENCE</scope>
    <source>
        <strain evidence="1">H4_3_1</strain>
    </source>
</reference>
<protein>
    <submittedName>
        <fullName evidence="1">Uncharacterized protein</fullName>
    </submittedName>
</protein>
<evidence type="ECO:0000313" key="1">
    <source>
        <dbReference type="EMBL" id="BDY31437.1"/>
    </source>
</evidence>
<organism evidence="1 2">
    <name type="scientific">Mycolicibacterium mageritense</name>
    <name type="common">Mycobacterium mageritense</name>
    <dbReference type="NCBI Taxonomy" id="53462"/>
    <lineage>
        <taxon>Bacteria</taxon>
        <taxon>Bacillati</taxon>
        <taxon>Actinomycetota</taxon>
        <taxon>Actinomycetes</taxon>
        <taxon>Mycobacteriales</taxon>
        <taxon>Mycobacteriaceae</taxon>
        <taxon>Mycolicibacterium</taxon>
    </lineage>
</organism>